<comment type="similarity">
    <text evidence="1 5">Belongs to the peptidase S41A family.</text>
</comment>
<dbReference type="Proteomes" id="UP000604730">
    <property type="component" value="Unassembled WGS sequence"/>
</dbReference>
<evidence type="ECO:0000313" key="7">
    <source>
        <dbReference type="EMBL" id="MBK5897510.1"/>
    </source>
</evidence>
<dbReference type="NCBIfam" id="TIGR00225">
    <property type="entry name" value="prc"/>
    <property type="match status" value="1"/>
</dbReference>
<dbReference type="InterPro" id="IPR001478">
    <property type="entry name" value="PDZ"/>
</dbReference>
<gene>
    <name evidence="7" type="ORF">JJN12_06925</name>
</gene>
<dbReference type="Pfam" id="PF03572">
    <property type="entry name" value="Peptidase_S41"/>
    <property type="match status" value="1"/>
</dbReference>
<evidence type="ECO:0000256" key="4">
    <source>
        <dbReference type="ARBA" id="ARBA00022825"/>
    </source>
</evidence>
<keyword evidence="2 5" id="KW-0645">Protease</keyword>
<dbReference type="PROSITE" id="PS50106">
    <property type="entry name" value="PDZ"/>
    <property type="match status" value="1"/>
</dbReference>
<evidence type="ECO:0000313" key="8">
    <source>
        <dbReference type="Proteomes" id="UP000604730"/>
    </source>
</evidence>
<dbReference type="Gene3D" id="3.90.226.10">
    <property type="entry name" value="2-enoyl-CoA Hydratase, Chain A, domain 1"/>
    <property type="match status" value="1"/>
</dbReference>
<dbReference type="Gene3D" id="3.30.750.44">
    <property type="match status" value="1"/>
</dbReference>
<keyword evidence="3 5" id="KW-0378">Hydrolase</keyword>
<dbReference type="Pfam" id="PF13180">
    <property type="entry name" value="PDZ_2"/>
    <property type="match status" value="1"/>
</dbReference>
<organism evidence="7 8">
    <name type="scientific">Catonella massiliensis</name>
    <dbReference type="NCBI Taxonomy" id="2799636"/>
    <lineage>
        <taxon>Bacteria</taxon>
        <taxon>Bacillati</taxon>
        <taxon>Bacillota</taxon>
        <taxon>Clostridia</taxon>
        <taxon>Lachnospirales</taxon>
        <taxon>Lachnospiraceae</taxon>
        <taxon>Catonella</taxon>
    </lineage>
</organism>
<accession>A0ABS1J0C5</accession>
<sequence length="412" mass="45393">MNRLVKKAGSFMLASTLVLGMPFYFNTLRAEAAVSESRAQEIRTELKDLIDKVNQNYYEDVDTNKILDEVFEEADDKTGLDTISKLFVSKLNDPYSVYYTVKELESFNSAMKGEYYGIGIEVAKDVKTGGIKITNVFEGSPAKKAKLKKGDIILKAGKKDLTRLEILKATSYFKGKKGSKVTLTVLRGKSTKKMVVERNEVIIPTVSSKTYTNGRVGYIKVNAFLDNTGKEFVGALNKLVKKDIEGLVIDLRNNGGGYVGTAYDMLDRILPDNTDIFSFVYKSGKKEIAKTGELSTGDDKVFNLPIVILMNNESASASELFTGALKDNGYAETVGETSYGKGVAQSILEVLGKDGSTVIGGLKLTTIKYYLPNGESINKVGITPDYKIKDDKKTAKDEQLDYAVKKIKKMID</sequence>
<proteinExistence type="inferred from homology"/>
<reference evidence="7 8" key="1">
    <citation type="submission" date="2021-01" db="EMBL/GenBank/DDBJ databases">
        <title>Isolation and description of Catonella massiliensis sp. nov., a novel Catonella species, isolated from a stable periodontitis subject.</title>
        <authorList>
            <person name="Antezack A."/>
            <person name="Boxberger M."/>
            <person name="La Scola B."/>
            <person name="Monnet-Corti V."/>
        </authorList>
    </citation>
    <scope>NUCLEOTIDE SEQUENCE [LARGE SCALE GENOMIC DNA]</scope>
    <source>
        <strain evidence="7 8">Marseille-Q4567</strain>
    </source>
</reference>
<dbReference type="PANTHER" id="PTHR32060:SF30">
    <property type="entry name" value="CARBOXY-TERMINAL PROCESSING PROTEASE CTPA"/>
    <property type="match status" value="1"/>
</dbReference>
<dbReference type="SMART" id="SM00245">
    <property type="entry name" value="TSPc"/>
    <property type="match status" value="1"/>
</dbReference>
<dbReference type="RefSeq" id="WP_208428987.1">
    <property type="nucleotide sequence ID" value="NZ_JAEPRJ010000001.1"/>
</dbReference>
<dbReference type="PANTHER" id="PTHR32060">
    <property type="entry name" value="TAIL-SPECIFIC PROTEASE"/>
    <property type="match status" value="1"/>
</dbReference>
<evidence type="ECO:0000256" key="3">
    <source>
        <dbReference type="ARBA" id="ARBA00022801"/>
    </source>
</evidence>
<keyword evidence="8" id="KW-1185">Reference proteome</keyword>
<dbReference type="InterPro" id="IPR005151">
    <property type="entry name" value="Tail-specific_protease"/>
</dbReference>
<dbReference type="CDD" id="cd07560">
    <property type="entry name" value="Peptidase_S41_CPP"/>
    <property type="match status" value="1"/>
</dbReference>
<evidence type="ECO:0000256" key="2">
    <source>
        <dbReference type="ARBA" id="ARBA00022670"/>
    </source>
</evidence>
<protein>
    <submittedName>
        <fullName evidence="7">S41 family peptidase</fullName>
    </submittedName>
</protein>
<feature type="domain" description="PDZ" evidence="6">
    <location>
        <begin position="104"/>
        <end position="174"/>
    </location>
</feature>
<dbReference type="InterPro" id="IPR004447">
    <property type="entry name" value="Peptidase_S41A"/>
</dbReference>
<dbReference type="InterPro" id="IPR029045">
    <property type="entry name" value="ClpP/crotonase-like_dom_sf"/>
</dbReference>
<dbReference type="SUPFAM" id="SSF52096">
    <property type="entry name" value="ClpP/crotonase"/>
    <property type="match status" value="1"/>
</dbReference>
<dbReference type="Gene3D" id="2.30.42.10">
    <property type="match status" value="1"/>
</dbReference>
<dbReference type="SUPFAM" id="SSF50156">
    <property type="entry name" value="PDZ domain-like"/>
    <property type="match status" value="1"/>
</dbReference>
<dbReference type="EMBL" id="JAEPRJ010000001">
    <property type="protein sequence ID" value="MBK5897510.1"/>
    <property type="molecule type" value="Genomic_DNA"/>
</dbReference>
<comment type="caution">
    <text evidence="7">The sequence shown here is derived from an EMBL/GenBank/DDBJ whole genome shotgun (WGS) entry which is preliminary data.</text>
</comment>
<evidence type="ECO:0000256" key="5">
    <source>
        <dbReference type="RuleBase" id="RU004404"/>
    </source>
</evidence>
<keyword evidence="4 5" id="KW-0720">Serine protease</keyword>
<dbReference type="InterPro" id="IPR036034">
    <property type="entry name" value="PDZ_sf"/>
</dbReference>
<dbReference type="SMART" id="SM00228">
    <property type="entry name" value="PDZ"/>
    <property type="match status" value="1"/>
</dbReference>
<evidence type="ECO:0000259" key="6">
    <source>
        <dbReference type="PROSITE" id="PS50106"/>
    </source>
</evidence>
<dbReference type="CDD" id="cd06782">
    <property type="entry name" value="cpPDZ_CPP-like"/>
    <property type="match status" value="1"/>
</dbReference>
<evidence type="ECO:0000256" key="1">
    <source>
        <dbReference type="ARBA" id="ARBA00009179"/>
    </source>
</evidence>
<name>A0ABS1J0C5_9FIRM</name>